<keyword evidence="1" id="KW-0812">Transmembrane</keyword>
<dbReference type="RefSeq" id="WP_074932376.1">
    <property type="nucleotide sequence ID" value="NZ_FORI01000007.1"/>
</dbReference>
<reference evidence="3" key="1">
    <citation type="submission" date="2016-10" db="EMBL/GenBank/DDBJ databases">
        <authorList>
            <person name="Varghese N."/>
            <person name="Submissions S."/>
        </authorList>
    </citation>
    <scope>NUCLEOTIDE SEQUENCE [LARGE SCALE GENOMIC DNA]</scope>
    <source>
        <strain evidence="3">XBD1002</strain>
    </source>
</reference>
<dbReference type="OrthoDB" id="364702at2"/>
<dbReference type="AlphaFoldDB" id="A0A1I3LQR0"/>
<feature type="transmembrane region" description="Helical" evidence="1">
    <location>
        <begin position="6"/>
        <end position="24"/>
    </location>
</feature>
<evidence type="ECO:0000313" key="2">
    <source>
        <dbReference type="EMBL" id="SFI87023.1"/>
    </source>
</evidence>
<proteinExistence type="predicted"/>
<name>A0A1I3LQR0_9SPIR</name>
<accession>A0A1I3LQR0</accession>
<dbReference type="EMBL" id="FORI01000007">
    <property type="protein sequence ID" value="SFI87023.1"/>
    <property type="molecule type" value="Genomic_DNA"/>
</dbReference>
<dbReference type="Proteomes" id="UP000182737">
    <property type="component" value="Unassembled WGS sequence"/>
</dbReference>
<evidence type="ECO:0000313" key="3">
    <source>
        <dbReference type="Proteomes" id="UP000182737"/>
    </source>
</evidence>
<gene>
    <name evidence="2" type="ORF">SAMN04487775_107137</name>
</gene>
<feature type="transmembrane region" description="Helical" evidence="1">
    <location>
        <begin position="60"/>
        <end position="81"/>
    </location>
</feature>
<keyword evidence="3" id="KW-1185">Reference proteome</keyword>
<evidence type="ECO:0000256" key="1">
    <source>
        <dbReference type="SAM" id="Phobius"/>
    </source>
</evidence>
<keyword evidence="1" id="KW-0472">Membrane</keyword>
<feature type="transmembrane region" description="Helical" evidence="1">
    <location>
        <begin position="36"/>
        <end position="54"/>
    </location>
</feature>
<organism evidence="2 3">
    <name type="scientific">Treponema bryantii</name>
    <dbReference type="NCBI Taxonomy" id="163"/>
    <lineage>
        <taxon>Bacteria</taxon>
        <taxon>Pseudomonadati</taxon>
        <taxon>Spirochaetota</taxon>
        <taxon>Spirochaetia</taxon>
        <taxon>Spirochaetales</taxon>
        <taxon>Treponemataceae</taxon>
        <taxon>Treponema</taxon>
    </lineage>
</organism>
<keyword evidence="1" id="KW-1133">Transmembrane helix</keyword>
<sequence length="111" mass="12524">MESAITVLIFLAVISLSIFLTYYSKDSSTPDKFNDILTFCLPTFATLIIGIAVISDFIYLPIVITASLLAGTLSLLVTWTAEKKAKAEKKRRNRLLIINIYMFQRRMRSAV</sequence>
<protein>
    <submittedName>
        <fullName evidence="2">Uncharacterized protein</fullName>
    </submittedName>
</protein>